<comment type="caution">
    <text evidence="2">The sequence shown here is derived from an EMBL/GenBank/DDBJ whole genome shotgun (WGS) entry which is preliminary data.</text>
</comment>
<sequence>MILARLIALPGWLKAALAGVLGVVIVTGVILWLNAREEADDKANQQIGATQQREGDLRETITRVETANEARVEIADPDSRARYDQCVRSARTPENCLRLLPERQADQR</sequence>
<dbReference type="EMBL" id="JBFNXR010000048">
    <property type="protein sequence ID" value="MEW9855943.1"/>
    <property type="molecule type" value="Genomic_DNA"/>
</dbReference>
<evidence type="ECO:0000313" key="3">
    <source>
        <dbReference type="Proteomes" id="UP001556118"/>
    </source>
</evidence>
<evidence type="ECO:0000313" key="2">
    <source>
        <dbReference type="EMBL" id="MEW9855943.1"/>
    </source>
</evidence>
<name>A0ABV3RDL9_9SPHN</name>
<organism evidence="2 3">
    <name type="scientific">Novosphingobium rhizovicinum</name>
    <dbReference type="NCBI Taxonomy" id="3228928"/>
    <lineage>
        <taxon>Bacteria</taxon>
        <taxon>Pseudomonadati</taxon>
        <taxon>Pseudomonadota</taxon>
        <taxon>Alphaproteobacteria</taxon>
        <taxon>Sphingomonadales</taxon>
        <taxon>Sphingomonadaceae</taxon>
        <taxon>Novosphingobium</taxon>
    </lineage>
</organism>
<keyword evidence="1" id="KW-1133">Transmembrane helix</keyword>
<evidence type="ECO:0000256" key="1">
    <source>
        <dbReference type="SAM" id="Phobius"/>
    </source>
</evidence>
<feature type="transmembrane region" description="Helical" evidence="1">
    <location>
        <begin position="12"/>
        <end position="33"/>
    </location>
</feature>
<gene>
    <name evidence="2" type="ORF">ABUH87_12415</name>
</gene>
<reference evidence="2 3" key="1">
    <citation type="submission" date="2024-06" db="EMBL/GenBank/DDBJ databases">
        <title>Novosphingobium rhizovicinus M1R2S20.</title>
        <authorList>
            <person name="Sun J.-Q."/>
        </authorList>
    </citation>
    <scope>NUCLEOTIDE SEQUENCE [LARGE SCALE GENOMIC DNA]</scope>
    <source>
        <strain evidence="2 3">M1R2S20</strain>
    </source>
</reference>
<keyword evidence="3" id="KW-1185">Reference proteome</keyword>
<dbReference type="RefSeq" id="WP_367774150.1">
    <property type="nucleotide sequence ID" value="NZ_JBFNXR010000048.1"/>
</dbReference>
<protein>
    <submittedName>
        <fullName evidence="2">Uncharacterized protein</fullName>
    </submittedName>
</protein>
<keyword evidence="1" id="KW-0472">Membrane</keyword>
<dbReference type="Proteomes" id="UP001556118">
    <property type="component" value="Unassembled WGS sequence"/>
</dbReference>
<accession>A0ABV3RDL9</accession>
<keyword evidence="1" id="KW-0812">Transmembrane</keyword>
<proteinExistence type="predicted"/>